<comment type="caution">
    <text evidence="1">The sequence shown here is derived from an EMBL/GenBank/DDBJ whole genome shotgun (WGS) entry which is preliminary data.</text>
</comment>
<dbReference type="AlphaFoldDB" id="A0AAU9ICM9"/>
<dbReference type="EMBL" id="CAJZBQ010000004">
    <property type="protein sequence ID" value="CAG9311217.1"/>
    <property type="molecule type" value="Genomic_DNA"/>
</dbReference>
<proteinExistence type="predicted"/>
<reference evidence="1" key="1">
    <citation type="submission" date="2021-09" db="EMBL/GenBank/DDBJ databases">
        <authorList>
            <consortium name="AG Swart"/>
            <person name="Singh M."/>
            <person name="Singh A."/>
            <person name="Seah K."/>
            <person name="Emmerich C."/>
        </authorList>
    </citation>
    <scope>NUCLEOTIDE SEQUENCE</scope>
    <source>
        <strain evidence="1">ATCC30299</strain>
    </source>
</reference>
<name>A0AAU9ICM9_9CILI</name>
<evidence type="ECO:0000313" key="2">
    <source>
        <dbReference type="Proteomes" id="UP001162131"/>
    </source>
</evidence>
<dbReference type="Proteomes" id="UP001162131">
    <property type="component" value="Unassembled WGS sequence"/>
</dbReference>
<keyword evidence="2" id="KW-1185">Reference proteome</keyword>
<protein>
    <submittedName>
        <fullName evidence="1">Uncharacterized protein</fullName>
    </submittedName>
</protein>
<gene>
    <name evidence="1" type="ORF">BSTOLATCC_MIC3509</name>
</gene>
<organism evidence="1 2">
    <name type="scientific">Blepharisma stoltei</name>
    <dbReference type="NCBI Taxonomy" id="1481888"/>
    <lineage>
        <taxon>Eukaryota</taxon>
        <taxon>Sar</taxon>
        <taxon>Alveolata</taxon>
        <taxon>Ciliophora</taxon>
        <taxon>Postciliodesmatophora</taxon>
        <taxon>Heterotrichea</taxon>
        <taxon>Heterotrichida</taxon>
        <taxon>Blepharismidae</taxon>
        <taxon>Blepharisma</taxon>
    </lineage>
</organism>
<sequence length="324" mass="37424">MNKKKEKISEKKIQGLILKPRRISFISHQNAVKIAKSFNRKFSPVNCSMNSKTDGHDIDRMIEVSRRRELNFNNSISKELKKLSISSSPTTKTHRNFYSSESPVTVRASDMEDNFFYKIKEPSIEDIQVNLPIITPVKITPYTPSNASPARSEFLLPGTPKRRFSSFEDPESLPPPIKLVPIKNKEKQNKRIIKHDRIKSLEALVDTCNIFEPIIKPKIKEVIHEEKERNAEISGFLHYVNDLSDILRIAPDEGAFSNFMSTRRYNKKLDKGLKSDLSNTKEELFSITKKLIEMGGRKIWRHRQASFMASTDKEINSFPAIKYR</sequence>
<accession>A0AAU9ICM9</accession>
<evidence type="ECO:0000313" key="1">
    <source>
        <dbReference type="EMBL" id="CAG9311217.1"/>
    </source>
</evidence>